<keyword evidence="1" id="KW-0472">Membrane</keyword>
<sequence length="81" mass="9010">MIAYTTIVLFGPQLLNFLYNVFFVVPLLNRPKDLRRLAGIGANWVVISGGSEGLARLMRLFHFPDIVITVSTEGECNKVAD</sequence>
<reference evidence="3" key="2">
    <citation type="submission" date="2020-10" db="UniProtKB">
        <authorList>
            <consortium name="WormBaseParasite"/>
        </authorList>
    </citation>
    <scope>IDENTIFICATION</scope>
</reference>
<feature type="transmembrane region" description="Helical" evidence="1">
    <location>
        <begin position="6"/>
        <end position="28"/>
    </location>
</feature>
<dbReference type="AlphaFoldDB" id="A0A7E5A291"/>
<evidence type="ECO:0000313" key="2">
    <source>
        <dbReference type="Proteomes" id="UP000492821"/>
    </source>
</evidence>
<keyword evidence="2" id="KW-1185">Reference proteome</keyword>
<evidence type="ECO:0000313" key="3">
    <source>
        <dbReference type="WBParaSite" id="Pan_g9560.t1"/>
    </source>
</evidence>
<reference evidence="2" key="1">
    <citation type="journal article" date="2013" name="Genetics">
        <title>The draft genome and transcriptome of Panagrellus redivivus are shaped by the harsh demands of a free-living lifestyle.</title>
        <authorList>
            <person name="Srinivasan J."/>
            <person name="Dillman A.R."/>
            <person name="Macchietto M.G."/>
            <person name="Heikkinen L."/>
            <person name="Lakso M."/>
            <person name="Fracchia K.M."/>
            <person name="Antoshechkin I."/>
            <person name="Mortazavi A."/>
            <person name="Wong G."/>
            <person name="Sternberg P.W."/>
        </authorList>
    </citation>
    <scope>NUCLEOTIDE SEQUENCE [LARGE SCALE GENOMIC DNA]</scope>
    <source>
        <strain evidence="2">MT8872</strain>
    </source>
</reference>
<dbReference type="WBParaSite" id="Pan_g9560.t1">
    <property type="protein sequence ID" value="Pan_g9560.t1"/>
    <property type="gene ID" value="Pan_g9560"/>
</dbReference>
<name>A0A7E5A291_PANRE</name>
<protein>
    <submittedName>
        <fullName evidence="3">Glycosyl transferase</fullName>
    </submittedName>
</protein>
<keyword evidence="1" id="KW-0812">Transmembrane</keyword>
<evidence type="ECO:0000256" key="1">
    <source>
        <dbReference type="SAM" id="Phobius"/>
    </source>
</evidence>
<keyword evidence="1" id="KW-1133">Transmembrane helix</keyword>
<organism evidence="2 3">
    <name type="scientific">Panagrellus redivivus</name>
    <name type="common">Microworm</name>
    <dbReference type="NCBI Taxonomy" id="6233"/>
    <lineage>
        <taxon>Eukaryota</taxon>
        <taxon>Metazoa</taxon>
        <taxon>Ecdysozoa</taxon>
        <taxon>Nematoda</taxon>
        <taxon>Chromadorea</taxon>
        <taxon>Rhabditida</taxon>
        <taxon>Tylenchina</taxon>
        <taxon>Panagrolaimomorpha</taxon>
        <taxon>Panagrolaimoidea</taxon>
        <taxon>Panagrolaimidae</taxon>
        <taxon>Panagrellus</taxon>
    </lineage>
</organism>
<proteinExistence type="predicted"/>
<accession>A0A7E5A291</accession>
<dbReference type="Proteomes" id="UP000492821">
    <property type="component" value="Unassembled WGS sequence"/>
</dbReference>